<sequence>ERCSGVDKSKETYAQMPCLHFFLEMSDDSHENEDIVDILVNVICPKLMETTAKGDDRIHSVTVAWIPLDSASWVPLQNDLHESADGEITIEAVVEKSEVKQCGDAWKIIHEACVPFMGSLNTNRCIPYSINEIYKYFGISAAYYLLLQ</sequence>
<accession>A0AA38FGD0</accession>
<dbReference type="EMBL" id="JAHRHJ020000009">
    <property type="protein sequence ID" value="KAH9301253.1"/>
    <property type="molecule type" value="Genomic_DNA"/>
</dbReference>
<dbReference type="AlphaFoldDB" id="A0AA38FGD0"/>
<reference evidence="1 2" key="1">
    <citation type="journal article" date="2021" name="Nat. Plants">
        <title>The Taxus genome provides insights into paclitaxel biosynthesis.</title>
        <authorList>
            <person name="Xiong X."/>
            <person name="Gou J."/>
            <person name="Liao Q."/>
            <person name="Li Y."/>
            <person name="Zhou Q."/>
            <person name="Bi G."/>
            <person name="Li C."/>
            <person name="Du R."/>
            <person name="Wang X."/>
            <person name="Sun T."/>
            <person name="Guo L."/>
            <person name="Liang H."/>
            <person name="Lu P."/>
            <person name="Wu Y."/>
            <person name="Zhang Z."/>
            <person name="Ro D.K."/>
            <person name="Shang Y."/>
            <person name="Huang S."/>
            <person name="Yan J."/>
        </authorList>
    </citation>
    <scope>NUCLEOTIDE SEQUENCE [LARGE SCALE GENOMIC DNA]</scope>
    <source>
        <strain evidence="1">Ta-2019</strain>
    </source>
</reference>
<feature type="non-terminal residue" evidence="1">
    <location>
        <position position="1"/>
    </location>
</feature>
<protein>
    <submittedName>
        <fullName evidence="1">Uncharacterized protein</fullName>
    </submittedName>
</protein>
<keyword evidence="2" id="KW-1185">Reference proteome</keyword>
<feature type="non-terminal residue" evidence="1">
    <location>
        <position position="148"/>
    </location>
</feature>
<name>A0AA38FGD0_TAXCH</name>
<dbReference type="OMA" id="MANTIYP"/>
<comment type="caution">
    <text evidence="1">The sequence shown here is derived from an EMBL/GenBank/DDBJ whole genome shotgun (WGS) entry which is preliminary data.</text>
</comment>
<evidence type="ECO:0000313" key="2">
    <source>
        <dbReference type="Proteomes" id="UP000824469"/>
    </source>
</evidence>
<gene>
    <name evidence="1" type="ORF">KI387_012836</name>
</gene>
<dbReference type="Proteomes" id="UP000824469">
    <property type="component" value="Unassembled WGS sequence"/>
</dbReference>
<organism evidence="1 2">
    <name type="scientific">Taxus chinensis</name>
    <name type="common">Chinese yew</name>
    <name type="synonym">Taxus wallichiana var. chinensis</name>
    <dbReference type="NCBI Taxonomy" id="29808"/>
    <lineage>
        <taxon>Eukaryota</taxon>
        <taxon>Viridiplantae</taxon>
        <taxon>Streptophyta</taxon>
        <taxon>Embryophyta</taxon>
        <taxon>Tracheophyta</taxon>
        <taxon>Spermatophyta</taxon>
        <taxon>Pinopsida</taxon>
        <taxon>Pinidae</taxon>
        <taxon>Conifers II</taxon>
        <taxon>Cupressales</taxon>
        <taxon>Taxaceae</taxon>
        <taxon>Taxus</taxon>
    </lineage>
</organism>
<proteinExistence type="predicted"/>
<evidence type="ECO:0000313" key="1">
    <source>
        <dbReference type="EMBL" id="KAH9301253.1"/>
    </source>
</evidence>